<dbReference type="VEuPathDB" id="FungiDB:BCV72DRAFT_225590"/>
<dbReference type="EMBL" id="KV921893">
    <property type="protein sequence ID" value="ORE08106.1"/>
    <property type="molecule type" value="Genomic_DNA"/>
</dbReference>
<proteinExistence type="predicted"/>
<reference evidence="1" key="1">
    <citation type="journal article" date="2016" name="Proc. Natl. Acad. Sci. U.S.A.">
        <title>Lipid metabolic changes in an early divergent fungus govern the establishment of a mutualistic symbiosis with endobacteria.</title>
        <authorList>
            <person name="Lastovetsky O.A."/>
            <person name="Gaspar M.L."/>
            <person name="Mondo S.J."/>
            <person name="LaButti K.M."/>
            <person name="Sandor L."/>
            <person name="Grigoriev I.V."/>
            <person name="Henry S.A."/>
            <person name="Pawlowska T.E."/>
        </authorList>
    </citation>
    <scope>NUCLEOTIDE SEQUENCE [LARGE SCALE GENOMIC DNA]</scope>
    <source>
        <strain evidence="1">ATCC 52814</strain>
    </source>
</reference>
<organism evidence="1">
    <name type="scientific">Rhizopus microsporus var. microsporus</name>
    <dbReference type="NCBI Taxonomy" id="86635"/>
    <lineage>
        <taxon>Eukaryota</taxon>
        <taxon>Fungi</taxon>
        <taxon>Fungi incertae sedis</taxon>
        <taxon>Mucoromycota</taxon>
        <taxon>Mucoromycotina</taxon>
        <taxon>Mucoromycetes</taxon>
        <taxon>Mucorales</taxon>
        <taxon>Mucorineae</taxon>
        <taxon>Rhizopodaceae</taxon>
        <taxon>Rhizopus</taxon>
    </lineage>
</organism>
<sequence>MPFNQSDIEPIYLRNDHNKKRLMPIKEEMKETRVDKWTFESFFGIKSKGQSQIITDESMNRLISFHL</sequence>
<dbReference type="Proteomes" id="UP000242414">
    <property type="component" value="Unassembled WGS sequence"/>
</dbReference>
<evidence type="ECO:0000313" key="1">
    <source>
        <dbReference type="EMBL" id="ORE08106.1"/>
    </source>
</evidence>
<dbReference type="AlphaFoldDB" id="A0A1X0R804"/>
<name>A0A1X0R804_RHIZD</name>
<gene>
    <name evidence="1" type="ORF">BCV72DRAFT_225590</name>
</gene>
<accession>A0A1X0R804</accession>
<protein>
    <submittedName>
        <fullName evidence="1">Uncharacterized protein</fullName>
    </submittedName>
</protein>